<dbReference type="Pfam" id="PF25149">
    <property type="entry name" value="DUF7825"/>
    <property type="match status" value="1"/>
</dbReference>
<name>A0A174L052_BACT4</name>
<dbReference type="SUPFAM" id="SSF48371">
    <property type="entry name" value="ARM repeat"/>
    <property type="match status" value="1"/>
</dbReference>
<dbReference type="Proteomes" id="UP000095576">
    <property type="component" value="Unassembled WGS sequence"/>
</dbReference>
<evidence type="ECO:0000313" key="5">
    <source>
        <dbReference type="Proteomes" id="UP000095576"/>
    </source>
</evidence>
<feature type="domain" description="DUF7824" evidence="2">
    <location>
        <begin position="421"/>
        <end position="692"/>
    </location>
</feature>
<reference evidence="4 5" key="1">
    <citation type="submission" date="2015-09" db="EMBL/GenBank/DDBJ databases">
        <authorList>
            <consortium name="Pathogen Informatics"/>
        </authorList>
    </citation>
    <scope>NUCLEOTIDE SEQUENCE [LARGE SCALE GENOMIC DNA]</scope>
    <source>
        <strain evidence="4 5">2789STDY5834899</strain>
    </source>
</reference>
<evidence type="ECO:0000259" key="2">
    <source>
        <dbReference type="Pfam" id="PF25148"/>
    </source>
</evidence>
<accession>A0A174L052</accession>
<sequence length="948" mass="110516">MEELKRELEKLSKTYVDTPEKEEKILIPFIKRLLELSVKERRKFLPTIRELQWIKGKFSETFCDHHRARFLGAVQFVCGNKREMDLGYHIDFNLLCKLLSLYTPSWLAEYINDAESYLNFNISYEQLMQLIDMGYMQELSPKRIAQILPGYICIRSSLPKGKDTFNSDLLLKREITLKEHIWYLFEQESSIGYHNDRAQTAYKEGTTSRDESFSAAFYRFSLDGHLDRNRLLRATLSTFNRSFKKDMVNWFAGLFEELQPRAEELISLQEEIMQVFTSPYTKPVNVMLQQLKKIASEGGFHYQEFIERATTLFFSSPKNSLLTIYSIFEQIVTGHPEMKEACCIPLCQLFLKKDESLQKKAASFISKYGDASSSTLQETLLSYQSEMFQSVQDILVSFMKQPAEEAGLPETTFQEKVRICREDNRIPFPANKEDFLFQLSRLFDMNESWETDTAIAALIAFHPQLDEEDFSRMEPVFQRAANIIINSWAVYENFLATFLLEYQRLWTQKDTANQGFLSKIFTRLEERLKGIDANRGAYDERAFKRLADWQPTYSNRTCFEPIKQLWLEVIRKIQKGDSLPLLSTPTHSPAYIQGTELVRRLAVYQEANVKPYSWDFQLAIARCALEDKEEAIAVARQLLNNEYLHLCLFLLDKETQPEPPYNHPSAWLAAGLVKEPDTEFEAFKNFSCNTLPHNYLTGNYGWKEPAQKENQYATDTRLLQLDFYKWHEYAEHNSHQLWQEHLVINSRYNIGDSDYMERLFSFFPNQPEPLVAQIINCYMDFGSPQEESKRSVANALRMLLSFHCPLREMSLLLLGGGLLFVDKTVRSYAAELWVEGIANNRIDNHRLGEIVARIINMGIVPLKRFTTEVYESIYKRSAFHNQQLEELLTVLIGGLPDNPVTGQKQLLELYAEVLRVNGHCVTDDKVRERLEMWKKNANLKKVVTALER</sequence>
<dbReference type="RefSeq" id="WP_055299015.1">
    <property type="nucleotide sequence ID" value="NZ_CZAP01000003.1"/>
</dbReference>
<dbReference type="InterPro" id="IPR056727">
    <property type="entry name" value="DUF7825"/>
</dbReference>
<evidence type="ECO:0000259" key="3">
    <source>
        <dbReference type="Pfam" id="PF25149"/>
    </source>
</evidence>
<feature type="domain" description="DUF6493" evidence="1">
    <location>
        <begin position="3"/>
        <end position="319"/>
    </location>
</feature>
<gene>
    <name evidence="4" type="ORF">ERS852511_01265</name>
</gene>
<dbReference type="AlphaFoldDB" id="A0A174L052"/>
<organism evidence="4 5">
    <name type="scientific">Bacteroides thetaiotaomicron</name>
    <dbReference type="NCBI Taxonomy" id="818"/>
    <lineage>
        <taxon>Bacteria</taxon>
        <taxon>Pseudomonadati</taxon>
        <taxon>Bacteroidota</taxon>
        <taxon>Bacteroidia</taxon>
        <taxon>Bacteroidales</taxon>
        <taxon>Bacteroidaceae</taxon>
        <taxon>Bacteroides</taxon>
    </lineage>
</organism>
<dbReference type="InterPro" id="IPR056726">
    <property type="entry name" value="DUF7824"/>
</dbReference>
<dbReference type="InterPro" id="IPR045472">
    <property type="entry name" value="DUF6493"/>
</dbReference>
<dbReference type="Pfam" id="PF25148">
    <property type="entry name" value="DUF7824"/>
    <property type="match status" value="1"/>
</dbReference>
<feature type="domain" description="DUF7825" evidence="3">
    <location>
        <begin position="698"/>
        <end position="948"/>
    </location>
</feature>
<dbReference type="EMBL" id="CZAP01000003">
    <property type="protein sequence ID" value="CUP14919.1"/>
    <property type="molecule type" value="Genomic_DNA"/>
</dbReference>
<proteinExistence type="predicted"/>
<dbReference type="Pfam" id="PF20103">
    <property type="entry name" value="DUF6493"/>
    <property type="match status" value="1"/>
</dbReference>
<protein>
    <submittedName>
        <fullName evidence="4">Uncharacterized protein</fullName>
    </submittedName>
</protein>
<evidence type="ECO:0000259" key="1">
    <source>
        <dbReference type="Pfam" id="PF20103"/>
    </source>
</evidence>
<evidence type="ECO:0000313" key="4">
    <source>
        <dbReference type="EMBL" id="CUP14919.1"/>
    </source>
</evidence>
<dbReference type="InterPro" id="IPR016024">
    <property type="entry name" value="ARM-type_fold"/>
</dbReference>